<dbReference type="EMBL" id="JAINUL010000001">
    <property type="protein sequence ID" value="MCC0100708.1"/>
    <property type="molecule type" value="Genomic_DNA"/>
</dbReference>
<keyword evidence="2" id="KW-0479">Metal-binding</keyword>
<protein>
    <submittedName>
        <fullName evidence="5">CoA ester lyase</fullName>
    </submittedName>
</protein>
<proteinExistence type="predicted"/>
<name>A0ABS8EIM7_9ACTN</name>
<keyword evidence="5" id="KW-0456">Lyase</keyword>
<keyword evidence="6" id="KW-1185">Reference proteome</keyword>
<evidence type="ECO:0000256" key="2">
    <source>
        <dbReference type="ARBA" id="ARBA00022723"/>
    </source>
</evidence>
<evidence type="ECO:0000256" key="3">
    <source>
        <dbReference type="ARBA" id="ARBA00022842"/>
    </source>
</evidence>
<dbReference type="PANTHER" id="PTHR32308:SF0">
    <property type="entry name" value="HPCH_HPAI ALDOLASE_CITRATE LYASE DOMAIN-CONTAINING PROTEIN"/>
    <property type="match status" value="1"/>
</dbReference>
<dbReference type="InterPro" id="IPR015813">
    <property type="entry name" value="Pyrv/PenolPyrv_kinase-like_dom"/>
</dbReference>
<dbReference type="InterPro" id="IPR005000">
    <property type="entry name" value="Aldolase/citrate-lyase_domain"/>
</dbReference>
<dbReference type="InterPro" id="IPR040442">
    <property type="entry name" value="Pyrv_kinase-like_dom_sf"/>
</dbReference>
<accession>A0ABS8EIM7</accession>
<dbReference type="Gene3D" id="3.20.20.60">
    <property type="entry name" value="Phosphoenolpyruvate-binding domains"/>
    <property type="match status" value="1"/>
</dbReference>
<keyword evidence="3" id="KW-0460">Magnesium</keyword>
<organism evidence="5 6">
    <name type="scientific">Streptomyces flavotricini</name>
    <dbReference type="NCBI Taxonomy" id="66888"/>
    <lineage>
        <taxon>Bacteria</taxon>
        <taxon>Bacillati</taxon>
        <taxon>Actinomycetota</taxon>
        <taxon>Actinomycetes</taxon>
        <taxon>Kitasatosporales</taxon>
        <taxon>Streptomycetaceae</taxon>
        <taxon>Streptomyces</taxon>
    </lineage>
</organism>
<dbReference type="GO" id="GO:0016829">
    <property type="term" value="F:lyase activity"/>
    <property type="evidence" value="ECO:0007669"/>
    <property type="project" value="UniProtKB-KW"/>
</dbReference>
<evidence type="ECO:0000256" key="1">
    <source>
        <dbReference type="ARBA" id="ARBA00001946"/>
    </source>
</evidence>
<gene>
    <name evidence="5" type="ORF">K7B10_39340</name>
</gene>
<comment type="cofactor">
    <cofactor evidence="1">
        <name>Mg(2+)</name>
        <dbReference type="ChEBI" id="CHEBI:18420"/>
    </cofactor>
</comment>
<evidence type="ECO:0000313" key="5">
    <source>
        <dbReference type="EMBL" id="MCC0100708.1"/>
    </source>
</evidence>
<comment type="caution">
    <text evidence="5">The sequence shown here is derived from an EMBL/GenBank/DDBJ whole genome shotgun (WGS) entry which is preliminary data.</text>
</comment>
<dbReference type="Pfam" id="PF03328">
    <property type="entry name" value="HpcH_HpaI"/>
    <property type="match status" value="1"/>
</dbReference>
<evidence type="ECO:0000313" key="6">
    <source>
        <dbReference type="Proteomes" id="UP001520654"/>
    </source>
</evidence>
<dbReference type="RefSeq" id="WP_229344600.1">
    <property type="nucleotide sequence ID" value="NZ_JAINUL010000001.1"/>
</dbReference>
<feature type="domain" description="HpcH/HpaI aldolase/citrate lyase" evidence="4">
    <location>
        <begin position="16"/>
        <end position="221"/>
    </location>
</feature>
<sequence>MTHTSRRPGRAWIITPGLRTDRFEAARASGASVAVVDIEDSVALPDKQTARTASEAFFAVPESPACTLGIRMNNLTTLDGINDLVALAAYTARPDLIVVPKVESARDIELVAAALDADGYTPDIWALIETPRALNALPEITHAPRLGGVIFGSADYAASVRCGLDWDALRYARSALINAATAANIPAIDAPTWELDDPNALRRDAERAKELGFYGKGCVHPRHVKVIDDVFTPTAQEIAEARAIVAAADASGGSVTTVDGYMRGTPFFNRARALVAEADQSS</sequence>
<dbReference type="InterPro" id="IPR011206">
    <property type="entry name" value="Citrate_lyase_beta/mcl1/mcl2"/>
</dbReference>
<dbReference type="PIRSF" id="PIRSF015582">
    <property type="entry name" value="Cit_lyase_B"/>
    <property type="match status" value="1"/>
</dbReference>
<evidence type="ECO:0000259" key="4">
    <source>
        <dbReference type="Pfam" id="PF03328"/>
    </source>
</evidence>
<reference evidence="5 6" key="1">
    <citation type="submission" date="2021-08" db="EMBL/GenBank/DDBJ databases">
        <title>Genomic Architecture of Streptomyces flavotricini NGL1 and Streptomyces erythrochromogenes HMS4 With Differential Plant Beneficial attributes and laccase production capabilities.</title>
        <authorList>
            <person name="Salwan R."/>
            <person name="Kaur R."/>
            <person name="Sharma V."/>
        </authorList>
    </citation>
    <scope>NUCLEOTIDE SEQUENCE [LARGE SCALE GENOMIC DNA]</scope>
    <source>
        <strain evidence="5 6">NGL1</strain>
    </source>
</reference>
<dbReference type="Proteomes" id="UP001520654">
    <property type="component" value="Unassembled WGS sequence"/>
</dbReference>
<dbReference type="SUPFAM" id="SSF51621">
    <property type="entry name" value="Phosphoenolpyruvate/pyruvate domain"/>
    <property type="match status" value="1"/>
</dbReference>
<dbReference type="PANTHER" id="PTHR32308">
    <property type="entry name" value="LYASE BETA SUBUNIT, PUTATIVE (AFU_ORTHOLOGUE AFUA_4G13030)-RELATED"/>
    <property type="match status" value="1"/>
</dbReference>